<dbReference type="OrthoDB" id="9795789at2"/>
<dbReference type="InterPro" id="IPR029056">
    <property type="entry name" value="Ribokinase-like"/>
</dbReference>
<dbReference type="GO" id="GO:0016301">
    <property type="term" value="F:kinase activity"/>
    <property type="evidence" value="ECO:0007669"/>
    <property type="project" value="UniProtKB-KW"/>
</dbReference>
<dbReference type="RefSeq" id="WP_090070225.1">
    <property type="nucleotide sequence ID" value="NZ_FOVR01000002.1"/>
</dbReference>
<dbReference type="Proteomes" id="UP000199236">
    <property type="component" value="Unassembled WGS sequence"/>
</dbReference>
<dbReference type="InterPro" id="IPR002173">
    <property type="entry name" value="Carboh/pur_kinase_PfkB_CS"/>
</dbReference>
<reference evidence="4 5" key="1">
    <citation type="submission" date="2016-10" db="EMBL/GenBank/DDBJ databases">
        <authorList>
            <person name="de Groot N.N."/>
        </authorList>
    </citation>
    <scope>NUCLEOTIDE SEQUENCE [LARGE SCALE GENOMIC DNA]</scope>
    <source>
        <strain evidence="4 5">CGMCC 1.9157</strain>
    </source>
</reference>
<dbReference type="PROSITE" id="PS00584">
    <property type="entry name" value="PFKB_KINASES_2"/>
    <property type="match status" value="1"/>
</dbReference>
<dbReference type="Gene3D" id="3.40.1190.20">
    <property type="match status" value="1"/>
</dbReference>
<dbReference type="InterPro" id="IPR011611">
    <property type="entry name" value="PfkB_dom"/>
</dbReference>
<dbReference type="STRING" id="655353.SAMN04488056_102600"/>
<dbReference type="PANTHER" id="PTHR10584">
    <property type="entry name" value="SUGAR KINASE"/>
    <property type="match status" value="1"/>
</dbReference>
<gene>
    <name evidence="4" type="ORF">SAMN04488056_102600</name>
</gene>
<dbReference type="AlphaFoldDB" id="A0A1I5DHZ1"/>
<keyword evidence="1" id="KW-0808">Transferase</keyword>
<dbReference type="PANTHER" id="PTHR10584:SF157">
    <property type="entry name" value="SULFOFRUCTOSE KINASE"/>
    <property type="match status" value="1"/>
</dbReference>
<sequence>MEAHESAPLKEFEKTGSTRIVTLGNAFLDTILYLPEIPDKPTKMRVMDVKMTGGGIAATAACAASKLGAEVSYWGRLGVDEVGDRIVERLSQCGVKTHGVARVKGGRSPMGTILVDQGGERTALGFIGRNLGDEADWLPLEDVSGLSGVLADYSWWQGAVALFEAANRKGIVSVLDADVGDMNAVHNLLALPEHLVFSAACLRRLTDHSDLSDALRKADGMCRGVVSVTDGERGFFWCADGQIHHVPAFKVDPIDTNGAGDIFHGAFTLGLSEKMTIEEAARFASAAAALKCACGSGWESIPDRQQVETLINGGNA</sequence>
<keyword evidence="2 4" id="KW-0418">Kinase</keyword>
<keyword evidence="5" id="KW-1185">Reference proteome</keyword>
<evidence type="ECO:0000313" key="5">
    <source>
        <dbReference type="Proteomes" id="UP000199236"/>
    </source>
</evidence>
<dbReference type="GO" id="GO:0005829">
    <property type="term" value="C:cytosol"/>
    <property type="evidence" value="ECO:0007669"/>
    <property type="project" value="TreeGrafter"/>
</dbReference>
<protein>
    <submittedName>
        <fullName evidence="4">Sulfofructose kinase</fullName>
    </submittedName>
</protein>
<evidence type="ECO:0000256" key="2">
    <source>
        <dbReference type="ARBA" id="ARBA00022777"/>
    </source>
</evidence>
<evidence type="ECO:0000313" key="4">
    <source>
        <dbReference type="EMBL" id="SFN98421.1"/>
    </source>
</evidence>
<accession>A0A1I5DHZ1</accession>
<dbReference type="Pfam" id="PF00294">
    <property type="entry name" value="PfkB"/>
    <property type="match status" value="1"/>
</dbReference>
<dbReference type="SUPFAM" id="SSF53613">
    <property type="entry name" value="Ribokinase-like"/>
    <property type="match status" value="1"/>
</dbReference>
<proteinExistence type="predicted"/>
<organism evidence="4 5">
    <name type="scientific">Cohaesibacter marisflavi</name>
    <dbReference type="NCBI Taxonomy" id="655353"/>
    <lineage>
        <taxon>Bacteria</taxon>
        <taxon>Pseudomonadati</taxon>
        <taxon>Pseudomonadota</taxon>
        <taxon>Alphaproteobacteria</taxon>
        <taxon>Hyphomicrobiales</taxon>
        <taxon>Cohaesibacteraceae</taxon>
    </lineage>
</organism>
<feature type="domain" description="Carbohydrate kinase PfkB" evidence="3">
    <location>
        <begin position="18"/>
        <end position="302"/>
    </location>
</feature>
<name>A0A1I5DHZ1_9HYPH</name>
<evidence type="ECO:0000256" key="1">
    <source>
        <dbReference type="ARBA" id="ARBA00022679"/>
    </source>
</evidence>
<dbReference type="EMBL" id="FOVR01000002">
    <property type="protein sequence ID" value="SFN98421.1"/>
    <property type="molecule type" value="Genomic_DNA"/>
</dbReference>
<evidence type="ECO:0000259" key="3">
    <source>
        <dbReference type="Pfam" id="PF00294"/>
    </source>
</evidence>